<dbReference type="InterPro" id="IPR025110">
    <property type="entry name" value="AMP-bd_C"/>
</dbReference>
<comment type="caution">
    <text evidence="3">The sequence shown here is derived from an EMBL/GenBank/DDBJ whole genome shotgun (WGS) entry which is preliminary data.</text>
</comment>
<dbReference type="Gene3D" id="3.30.300.30">
    <property type="match status" value="1"/>
</dbReference>
<dbReference type="RefSeq" id="WP_243728773.1">
    <property type="nucleotide sequence ID" value="NZ_SNYQ01000004.1"/>
</dbReference>
<organism evidence="3 4">
    <name type="scientific">Mesocricetibacter intestinalis</name>
    <dbReference type="NCBI Taxonomy" id="1521930"/>
    <lineage>
        <taxon>Bacteria</taxon>
        <taxon>Pseudomonadati</taxon>
        <taxon>Pseudomonadota</taxon>
        <taxon>Gammaproteobacteria</taxon>
        <taxon>Pasteurellales</taxon>
        <taxon>Pasteurellaceae</taxon>
        <taxon>Mesocricetibacter</taxon>
    </lineage>
</organism>
<dbReference type="Pfam" id="PF13193">
    <property type="entry name" value="AMP-binding_C"/>
    <property type="match status" value="1"/>
</dbReference>
<accession>A0A4R6VBM0</accession>
<feature type="domain" description="AMP-dependent synthetase/ligase" evidence="1">
    <location>
        <begin position="122"/>
        <end position="271"/>
    </location>
</feature>
<dbReference type="InterPro" id="IPR000873">
    <property type="entry name" value="AMP-dep_synth/lig_dom"/>
</dbReference>
<protein>
    <submittedName>
        <fullName evidence="3">Acyl-CoA synthetase (AMP-forming)/AMP-acid ligase II</fullName>
    </submittedName>
</protein>
<dbReference type="Gene3D" id="3.40.50.12780">
    <property type="entry name" value="N-terminal domain of ligase-like"/>
    <property type="match status" value="1"/>
</dbReference>
<dbReference type="Proteomes" id="UP000295657">
    <property type="component" value="Unassembled WGS sequence"/>
</dbReference>
<feature type="domain" description="AMP-binding enzyme C-terminal" evidence="2">
    <location>
        <begin position="339"/>
        <end position="415"/>
    </location>
</feature>
<dbReference type="InterPro" id="IPR042099">
    <property type="entry name" value="ANL_N_sf"/>
</dbReference>
<dbReference type="Pfam" id="PF00501">
    <property type="entry name" value="AMP-binding"/>
    <property type="match status" value="1"/>
</dbReference>
<reference evidence="3 4" key="1">
    <citation type="submission" date="2019-03" db="EMBL/GenBank/DDBJ databases">
        <title>Genomic Encyclopedia of Type Strains, Phase IV (KMG-IV): sequencing the most valuable type-strain genomes for metagenomic binning, comparative biology and taxonomic classification.</title>
        <authorList>
            <person name="Goeker M."/>
        </authorList>
    </citation>
    <scope>NUCLEOTIDE SEQUENCE [LARGE SCALE GENOMIC DNA]</scope>
    <source>
        <strain evidence="3 4">DSM 28403</strain>
    </source>
</reference>
<dbReference type="SUPFAM" id="SSF56801">
    <property type="entry name" value="Acetyl-CoA synthetase-like"/>
    <property type="match status" value="1"/>
</dbReference>
<dbReference type="PANTHER" id="PTHR43767:SF1">
    <property type="entry name" value="NONRIBOSOMAL PEPTIDE SYNTHASE PES1 (EUROFUNG)-RELATED"/>
    <property type="match status" value="1"/>
</dbReference>
<dbReference type="AlphaFoldDB" id="A0A4R6VBM0"/>
<evidence type="ECO:0000259" key="1">
    <source>
        <dbReference type="Pfam" id="PF00501"/>
    </source>
</evidence>
<evidence type="ECO:0000313" key="3">
    <source>
        <dbReference type="EMBL" id="TDQ57680.1"/>
    </source>
</evidence>
<dbReference type="InterPro" id="IPR050237">
    <property type="entry name" value="ATP-dep_AMP-bd_enzyme"/>
</dbReference>
<dbReference type="EMBL" id="SNYQ01000004">
    <property type="protein sequence ID" value="TDQ57680.1"/>
    <property type="molecule type" value="Genomic_DNA"/>
</dbReference>
<keyword evidence="3" id="KW-0436">Ligase</keyword>
<evidence type="ECO:0000313" key="4">
    <source>
        <dbReference type="Proteomes" id="UP000295657"/>
    </source>
</evidence>
<keyword evidence="4" id="KW-1185">Reference proteome</keyword>
<sequence>MIRIFSPPANKLMAGAPDWRWQDFMNRAQQIAIQLRIDNINAVALCAQDGVFFACALLACFQAKVRVLLPPNLLSENQAWVDENADFIFTDEVLQDYGLGQKLANFPTRLSLHEDSEIWLKTSGSSGRAKCIVKTAGQMWGEAEALGRMLEARFQLGTEVRVLGSVSPRHLYGLSFRIMLPCSRGWQIGRKQLDALELLAAGKGDNCLWICSPTLLQHLHFEQQADCSAPLALFSAGGLLRPELTSRFQQQFGCPVIDIYGSSETGVIAYRCGEEIWQALEDCRIGVDQRDALWVQSPWSDGLQQTEDIVQISASGFELLGRADRIIKLHDQRISLLRIEQNLLAHPWVTDCYLGLHPQRARLVAWVALRADILSVARKNIIAELKGHLRQYEESFAVPRFWRFCAQLPRNSQSKLSSEEFERLCREIPQ</sequence>
<dbReference type="InterPro" id="IPR045851">
    <property type="entry name" value="AMP-bd_C_sf"/>
</dbReference>
<proteinExistence type="predicted"/>
<gene>
    <name evidence="3" type="ORF">EDC45_1327</name>
</gene>
<evidence type="ECO:0000259" key="2">
    <source>
        <dbReference type="Pfam" id="PF13193"/>
    </source>
</evidence>
<dbReference type="GO" id="GO:0016878">
    <property type="term" value="F:acid-thiol ligase activity"/>
    <property type="evidence" value="ECO:0007669"/>
    <property type="project" value="UniProtKB-ARBA"/>
</dbReference>
<name>A0A4R6VBM0_9PAST</name>
<dbReference type="PANTHER" id="PTHR43767">
    <property type="entry name" value="LONG-CHAIN-FATTY-ACID--COA LIGASE"/>
    <property type="match status" value="1"/>
</dbReference>